<evidence type="ECO:0000313" key="7">
    <source>
        <dbReference type="EMBL" id="MFC4834563.1"/>
    </source>
</evidence>
<dbReference type="Proteomes" id="UP001595909">
    <property type="component" value="Unassembled WGS sequence"/>
</dbReference>
<evidence type="ECO:0000256" key="3">
    <source>
        <dbReference type="ARBA" id="ARBA00022989"/>
    </source>
</evidence>
<feature type="transmembrane region" description="Helical" evidence="5">
    <location>
        <begin position="394"/>
        <end position="414"/>
    </location>
</feature>
<accession>A0ABV9RLA5</accession>
<feature type="transmembrane region" description="Helical" evidence="5">
    <location>
        <begin position="176"/>
        <end position="196"/>
    </location>
</feature>
<dbReference type="PANTHER" id="PTHR37422:SF23">
    <property type="entry name" value="TEICHURONIC ACID BIOSYNTHESIS PROTEIN TUAE"/>
    <property type="match status" value="1"/>
</dbReference>
<evidence type="ECO:0000313" key="8">
    <source>
        <dbReference type="Proteomes" id="UP001595909"/>
    </source>
</evidence>
<feature type="transmembrane region" description="Helical" evidence="5">
    <location>
        <begin position="226"/>
        <end position="244"/>
    </location>
</feature>
<comment type="caution">
    <text evidence="7">The sequence shown here is derived from an EMBL/GenBank/DDBJ whole genome shotgun (WGS) entry which is preliminary data.</text>
</comment>
<feature type="domain" description="O-antigen ligase-related" evidence="6">
    <location>
        <begin position="260"/>
        <end position="403"/>
    </location>
</feature>
<keyword evidence="2 5" id="KW-0812">Transmembrane</keyword>
<feature type="transmembrane region" description="Helical" evidence="5">
    <location>
        <begin position="40"/>
        <end position="71"/>
    </location>
</feature>
<dbReference type="EMBL" id="JBHSIM010000039">
    <property type="protein sequence ID" value="MFC4834563.1"/>
    <property type="molecule type" value="Genomic_DNA"/>
</dbReference>
<gene>
    <name evidence="7" type="ORF">ACFPEL_19275</name>
</gene>
<evidence type="ECO:0000256" key="2">
    <source>
        <dbReference type="ARBA" id="ARBA00022692"/>
    </source>
</evidence>
<dbReference type="Pfam" id="PF04932">
    <property type="entry name" value="Wzy_C"/>
    <property type="match status" value="1"/>
</dbReference>
<feature type="transmembrane region" description="Helical" evidence="5">
    <location>
        <begin position="296"/>
        <end position="316"/>
    </location>
</feature>
<organism evidence="7 8">
    <name type="scientific">Actinomycetospora chibensis</name>
    <dbReference type="NCBI Taxonomy" id="663606"/>
    <lineage>
        <taxon>Bacteria</taxon>
        <taxon>Bacillati</taxon>
        <taxon>Actinomycetota</taxon>
        <taxon>Actinomycetes</taxon>
        <taxon>Pseudonocardiales</taxon>
        <taxon>Pseudonocardiaceae</taxon>
        <taxon>Actinomycetospora</taxon>
    </lineage>
</organism>
<feature type="transmembrane region" description="Helical" evidence="5">
    <location>
        <begin position="16"/>
        <end position="33"/>
    </location>
</feature>
<name>A0ABV9RLA5_9PSEU</name>
<proteinExistence type="predicted"/>
<reference evidence="8" key="1">
    <citation type="journal article" date="2019" name="Int. J. Syst. Evol. Microbiol.">
        <title>The Global Catalogue of Microorganisms (GCM) 10K type strain sequencing project: providing services to taxonomists for standard genome sequencing and annotation.</title>
        <authorList>
            <consortium name="The Broad Institute Genomics Platform"/>
            <consortium name="The Broad Institute Genome Sequencing Center for Infectious Disease"/>
            <person name="Wu L."/>
            <person name="Ma J."/>
        </authorList>
    </citation>
    <scope>NUCLEOTIDE SEQUENCE [LARGE SCALE GENOMIC DNA]</scope>
    <source>
        <strain evidence="8">CCUG 50347</strain>
    </source>
</reference>
<feature type="transmembrane region" description="Helical" evidence="5">
    <location>
        <begin position="146"/>
        <end position="164"/>
    </location>
</feature>
<dbReference type="InterPro" id="IPR051533">
    <property type="entry name" value="WaaL-like"/>
</dbReference>
<comment type="subcellular location">
    <subcellularLocation>
        <location evidence="1">Membrane</location>
        <topology evidence="1">Multi-pass membrane protein</topology>
    </subcellularLocation>
</comment>
<dbReference type="PANTHER" id="PTHR37422">
    <property type="entry name" value="TEICHURONIC ACID BIOSYNTHESIS PROTEIN TUAE"/>
    <property type="match status" value="1"/>
</dbReference>
<dbReference type="GO" id="GO:0016874">
    <property type="term" value="F:ligase activity"/>
    <property type="evidence" value="ECO:0007669"/>
    <property type="project" value="UniProtKB-KW"/>
</dbReference>
<feature type="transmembrane region" description="Helical" evidence="5">
    <location>
        <begin position="452"/>
        <end position="471"/>
    </location>
</feature>
<evidence type="ECO:0000256" key="1">
    <source>
        <dbReference type="ARBA" id="ARBA00004141"/>
    </source>
</evidence>
<keyword evidence="3 5" id="KW-1133">Transmembrane helix</keyword>
<feature type="transmembrane region" description="Helical" evidence="5">
    <location>
        <begin position="251"/>
        <end position="268"/>
    </location>
</feature>
<feature type="transmembrane region" description="Helical" evidence="5">
    <location>
        <begin position="83"/>
        <end position="100"/>
    </location>
</feature>
<feature type="transmembrane region" description="Helical" evidence="5">
    <location>
        <begin position="112"/>
        <end position="131"/>
    </location>
</feature>
<feature type="transmembrane region" description="Helical" evidence="5">
    <location>
        <begin position="274"/>
        <end position="291"/>
    </location>
</feature>
<evidence type="ECO:0000256" key="5">
    <source>
        <dbReference type="SAM" id="Phobius"/>
    </source>
</evidence>
<feature type="transmembrane region" description="Helical" evidence="5">
    <location>
        <begin position="426"/>
        <end position="446"/>
    </location>
</feature>
<keyword evidence="8" id="KW-1185">Reference proteome</keyword>
<dbReference type="RefSeq" id="WP_274190604.1">
    <property type="nucleotide sequence ID" value="NZ_BAABHN010000039.1"/>
</dbReference>
<sequence>MSLLPGRFRASSRRDLVIGAITVVGVLGLAFAAPDDVGILLAALAVGAGVGLLALSNPLLALLLVFVSSFLRTAQKEFVSMEALTPAFYAMVLALALAVAQRAKQMPRLGVIEWLMTVYVVWNVLSMWLPHEYEAIDPVTGASVDVWRWIFSGVLLPIVVYVVAKSVLDDERSVRYLLWTTVAMGAYSAWVSILQFHGPKSLVWPSYIVDSPNWKGRANGVFNQPVVNGMILVIAFVVCLFLASRPDTKKWMRWALWGLAGLLAYSVYLTHTRAALLALVVVVGLGIVFAAGWRRAFVVSGLLGLAAVGANASTFFSSDRSAGGVGSSNEVYDRLNIMATSLRAIGEHPFVGIGIGRFQVYNTYEHVTWSQEIDWNRGLGIISHENELGIGAELGIPGLLMWLAILVTVFWALWRAMHDLPRDTFLGAPLALVGGMAMTVLVVNGITVDLRVLDFASMIPFLYAGMVVGQLDRFNAVRFTARPGAAGGGLPGGMTPDEVSAWYDAHPRDGADRAAGSTRGRGGLVGAP</sequence>
<keyword evidence="7" id="KW-0436">Ligase</keyword>
<dbReference type="InterPro" id="IPR007016">
    <property type="entry name" value="O-antigen_ligase-rel_domated"/>
</dbReference>
<keyword evidence="4 5" id="KW-0472">Membrane</keyword>
<evidence type="ECO:0000259" key="6">
    <source>
        <dbReference type="Pfam" id="PF04932"/>
    </source>
</evidence>
<protein>
    <submittedName>
        <fullName evidence="7">O-antigen ligase family protein</fullName>
    </submittedName>
</protein>
<evidence type="ECO:0000256" key="4">
    <source>
        <dbReference type="ARBA" id="ARBA00023136"/>
    </source>
</evidence>